<feature type="transmembrane region" description="Helical" evidence="2">
    <location>
        <begin position="210"/>
        <end position="231"/>
    </location>
</feature>
<dbReference type="PANTHER" id="PTHR20921">
    <property type="entry name" value="TRANSMEMBRANE PROTEIN 222"/>
    <property type="match status" value="1"/>
</dbReference>
<feature type="region of interest" description="Disordered" evidence="1">
    <location>
        <begin position="1"/>
        <end position="30"/>
    </location>
</feature>
<dbReference type="GO" id="GO:0010104">
    <property type="term" value="P:regulation of ethylene-activated signaling pathway"/>
    <property type="evidence" value="ECO:0000318"/>
    <property type="project" value="GO_Central"/>
</dbReference>
<dbReference type="OMA" id="WANEIHF"/>
<dbReference type="GO" id="GO:0009723">
    <property type="term" value="P:response to ethylene"/>
    <property type="evidence" value="ECO:0000318"/>
    <property type="project" value="GO_Central"/>
</dbReference>
<sequence>MESHHTIAVKSQSPVGSGPKPQSLLPEESPVDPRHARFPYCLVWTPLPIVAWLVPFIGHLGICQTNGVILDFAGPFFVNVDNFAFGATARFHRLDPKKLSHGPQPSMLPIQQPSLNLPQGENPWDDSLRATMRRYQHQQYNIFTCNCHSFAAACLNTMAYGGKENWNVVDMVFLILCRGQWVSGWAIVKAFAPFVVMMGIGVWVARWYFLVGWAVFGGLITGWFLLGTYVIKGLVHV</sequence>
<dbReference type="STRING" id="105231.A0A1Y1HMK4"/>
<organism evidence="3 4">
    <name type="scientific">Klebsormidium nitens</name>
    <name type="common">Green alga</name>
    <name type="synonym">Ulothrix nitens</name>
    <dbReference type="NCBI Taxonomy" id="105231"/>
    <lineage>
        <taxon>Eukaryota</taxon>
        <taxon>Viridiplantae</taxon>
        <taxon>Streptophyta</taxon>
        <taxon>Klebsormidiophyceae</taxon>
        <taxon>Klebsormidiales</taxon>
        <taxon>Klebsormidiaceae</taxon>
        <taxon>Klebsormidium</taxon>
    </lineage>
</organism>
<evidence type="ECO:0000256" key="1">
    <source>
        <dbReference type="SAM" id="MobiDB-lite"/>
    </source>
</evidence>
<keyword evidence="2" id="KW-0472">Membrane</keyword>
<dbReference type="AlphaFoldDB" id="A0A1Y1HMK4"/>
<evidence type="ECO:0000313" key="3">
    <source>
        <dbReference type="EMBL" id="GAQ79850.1"/>
    </source>
</evidence>
<dbReference type="OrthoDB" id="267284at2759"/>
<keyword evidence="2" id="KW-1133">Transmembrane helix</keyword>
<gene>
    <name evidence="3" type="ORF">KFL_000390390</name>
</gene>
<dbReference type="Pfam" id="PF05608">
    <property type="entry name" value="RTE1"/>
    <property type="match status" value="1"/>
</dbReference>
<reference evidence="3 4" key="1">
    <citation type="journal article" date="2014" name="Nat. Commun.">
        <title>Klebsormidium flaccidum genome reveals primary factors for plant terrestrial adaptation.</title>
        <authorList>
            <person name="Hori K."/>
            <person name="Maruyama F."/>
            <person name="Fujisawa T."/>
            <person name="Togashi T."/>
            <person name="Yamamoto N."/>
            <person name="Seo M."/>
            <person name="Sato S."/>
            <person name="Yamada T."/>
            <person name="Mori H."/>
            <person name="Tajima N."/>
            <person name="Moriyama T."/>
            <person name="Ikeuchi M."/>
            <person name="Watanabe M."/>
            <person name="Wada H."/>
            <person name="Kobayashi K."/>
            <person name="Saito M."/>
            <person name="Masuda T."/>
            <person name="Sasaki-Sekimoto Y."/>
            <person name="Mashiguchi K."/>
            <person name="Awai K."/>
            <person name="Shimojima M."/>
            <person name="Masuda S."/>
            <person name="Iwai M."/>
            <person name="Nobusawa T."/>
            <person name="Narise T."/>
            <person name="Kondo S."/>
            <person name="Saito H."/>
            <person name="Sato R."/>
            <person name="Murakawa M."/>
            <person name="Ihara Y."/>
            <person name="Oshima-Yamada Y."/>
            <person name="Ohtaka K."/>
            <person name="Satoh M."/>
            <person name="Sonobe K."/>
            <person name="Ishii M."/>
            <person name="Ohtani R."/>
            <person name="Kanamori-Sato M."/>
            <person name="Honoki R."/>
            <person name="Miyazaki D."/>
            <person name="Mochizuki H."/>
            <person name="Umetsu J."/>
            <person name="Higashi K."/>
            <person name="Shibata D."/>
            <person name="Kamiya Y."/>
            <person name="Sato N."/>
            <person name="Nakamura Y."/>
            <person name="Tabata S."/>
            <person name="Ida S."/>
            <person name="Kurokawa K."/>
            <person name="Ohta H."/>
        </authorList>
    </citation>
    <scope>NUCLEOTIDE SEQUENCE [LARGE SCALE GENOMIC DNA]</scope>
    <source>
        <strain evidence="3 4">NIES-2285</strain>
    </source>
</reference>
<dbReference type="PANTHER" id="PTHR20921:SF0">
    <property type="entry name" value="TRANSMEMBRANE PROTEIN 222"/>
    <property type="match status" value="1"/>
</dbReference>
<dbReference type="GO" id="GO:0005794">
    <property type="term" value="C:Golgi apparatus"/>
    <property type="evidence" value="ECO:0000318"/>
    <property type="project" value="GO_Central"/>
</dbReference>
<dbReference type="GO" id="GO:0005783">
    <property type="term" value="C:endoplasmic reticulum"/>
    <property type="evidence" value="ECO:0000318"/>
    <property type="project" value="GO_Central"/>
</dbReference>
<dbReference type="Proteomes" id="UP000054558">
    <property type="component" value="Unassembled WGS sequence"/>
</dbReference>
<evidence type="ECO:0000256" key="2">
    <source>
        <dbReference type="SAM" id="Phobius"/>
    </source>
</evidence>
<protein>
    <submittedName>
        <fullName evidence="3">Uncharacterized protein</fullName>
    </submittedName>
</protein>
<dbReference type="EMBL" id="DF236988">
    <property type="protein sequence ID" value="GAQ79850.1"/>
    <property type="molecule type" value="Genomic_DNA"/>
</dbReference>
<name>A0A1Y1HMK4_KLENI</name>
<proteinExistence type="predicted"/>
<keyword evidence="4" id="KW-1185">Reference proteome</keyword>
<dbReference type="InterPro" id="IPR008496">
    <property type="entry name" value="TMEM222/RTE1"/>
</dbReference>
<accession>A0A1Y1HMK4</accession>
<feature type="transmembrane region" description="Helical" evidence="2">
    <location>
        <begin position="181"/>
        <end position="204"/>
    </location>
</feature>
<evidence type="ECO:0000313" key="4">
    <source>
        <dbReference type="Proteomes" id="UP000054558"/>
    </source>
</evidence>
<keyword evidence="2" id="KW-0812">Transmembrane</keyword>